<dbReference type="InterPro" id="IPR008502">
    <property type="entry name" value="Prolamin-like"/>
</dbReference>
<organism evidence="4 5">
    <name type="scientific">Gossypium raimondii</name>
    <name type="common">Peruvian cotton</name>
    <name type="synonym">Gossypium klotzschianum subsp. raimondii</name>
    <dbReference type="NCBI Taxonomy" id="29730"/>
    <lineage>
        <taxon>Eukaryota</taxon>
        <taxon>Viridiplantae</taxon>
        <taxon>Streptophyta</taxon>
        <taxon>Embryophyta</taxon>
        <taxon>Tracheophyta</taxon>
        <taxon>Spermatophyta</taxon>
        <taxon>Magnoliopsida</taxon>
        <taxon>eudicotyledons</taxon>
        <taxon>Gunneridae</taxon>
        <taxon>Pentapetalae</taxon>
        <taxon>rosids</taxon>
        <taxon>malvids</taxon>
        <taxon>Malvales</taxon>
        <taxon>Malvaceae</taxon>
        <taxon>Malvoideae</taxon>
        <taxon>Gossypium</taxon>
    </lineage>
</organism>
<evidence type="ECO:0000256" key="2">
    <source>
        <dbReference type="SAM" id="SignalP"/>
    </source>
</evidence>
<name>A0A0D2SAV8_GOSRA</name>
<accession>A0A0D2SAV8</accession>
<dbReference type="EMBL" id="CM001748">
    <property type="protein sequence ID" value="KJB60368.1"/>
    <property type="molecule type" value="Genomic_DNA"/>
</dbReference>
<dbReference type="Gramene" id="KJB60368">
    <property type="protein sequence ID" value="KJB60368"/>
    <property type="gene ID" value="B456_009G356800"/>
</dbReference>
<feature type="chain" id="PRO_5002251638" description="Prolamin-like domain-containing protein" evidence="2">
    <location>
        <begin position="23"/>
        <end position="122"/>
    </location>
</feature>
<evidence type="ECO:0000313" key="5">
    <source>
        <dbReference type="Proteomes" id="UP000032304"/>
    </source>
</evidence>
<dbReference type="AlphaFoldDB" id="A0A0D2SAV8"/>
<keyword evidence="1 2" id="KW-0732">Signal</keyword>
<evidence type="ECO:0000256" key="1">
    <source>
        <dbReference type="ARBA" id="ARBA00022729"/>
    </source>
</evidence>
<feature type="signal peptide" evidence="2">
    <location>
        <begin position="1"/>
        <end position="22"/>
    </location>
</feature>
<gene>
    <name evidence="4" type="ORF">B456_009G356800</name>
</gene>
<protein>
    <recommendedName>
        <fullName evidence="3">Prolamin-like domain-containing protein</fullName>
    </recommendedName>
</protein>
<reference evidence="4 5" key="1">
    <citation type="journal article" date="2012" name="Nature">
        <title>Repeated polyploidization of Gossypium genomes and the evolution of spinnable cotton fibres.</title>
        <authorList>
            <person name="Paterson A.H."/>
            <person name="Wendel J.F."/>
            <person name="Gundlach H."/>
            <person name="Guo H."/>
            <person name="Jenkins J."/>
            <person name="Jin D."/>
            <person name="Llewellyn D."/>
            <person name="Showmaker K.C."/>
            <person name="Shu S."/>
            <person name="Udall J."/>
            <person name="Yoo M.J."/>
            <person name="Byers R."/>
            <person name="Chen W."/>
            <person name="Doron-Faigenboim A."/>
            <person name="Duke M.V."/>
            <person name="Gong L."/>
            <person name="Grimwood J."/>
            <person name="Grover C."/>
            <person name="Grupp K."/>
            <person name="Hu G."/>
            <person name="Lee T.H."/>
            <person name="Li J."/>
            <person name="Lin L."/>
            <person name="Liu T."/>
            <person name="Marler B.S."/>
            <person name="Page J.T."/>
            <person name="Roberts A.W."/>
            <person name="Romanel E."/>
            <person name="Sanders W.S."/>
            <person name="Szadkowski E."/>
            <person name="Tan X."/>
            <person name="Tang H."/>
            <person name="Xu C."/>
            <person name="Wang J."/>
            <person name="Wang Z."/>
            <person name="Zhang D."/>
            <person name="Zhang L."/>
            <person name="Ashrafi H."/>
            <person name="Bedon F."/>
            <person name="Bowers J.E."/>
            <person name="Brubaker C.L."/>
            <person name="Chee P.W."/>
            <person name="Das S."/>
            <person name="Gingle A.R."/>
            <person name="Haigler C.H."/>
            <person name="Harker D."/>
            <person name="Hoffmann L.V."/>
            <person name="Hovav R."/>
            <person name="Jones D.C."/>
            <person name="Lemke C."/>
            <person name="Mansoor S."/>
            <person name="ur Rahman M."/>
            <person name="Rainville L.N."/>
            <person name="Rambani A."/>
            <person name="Reddy U.K."/>
            <person name="Rong J.K."/>
            <person name="Saranga Y."/>
            <person name="Scheffler B.E."/>
            <person name="Scheffler J.A."/>
            <person name="Stelly D.M."/>
            <person name="Triplett B.A."/>
            <person name="Van Deynze A."/>
            <person name="Vaslin M.F."/>
            <person name="Waghmare V.N."/>
            <person name="Walford S.A."/>
            <person name="Wright R.J."/>
            <person name="Zaki E.A."/>
            <person name="Zhang T."/>
            <person name="Dennis E.S."/>
            <person name="Mayer K.F."/>
            <person name="Peterson D.G."/>
            <person name="Rokhsar D.S."/>
            <person name="Wang X."/>
            <person name="Schmutz J."/>
        </authorList>
    </citation>
    <scope>NUCLEOTIDE SEQUENCE [LARGE SCALE GENOMIC DNA]</scope>
</reference>
<feature type="domain" description="Prolamin-like" evidence="3">
    <location>
        <begin position="34"/>
        <end position="105"/>
    </location>
</feature>
<dbReference type="PANTHER" id="PTHR31951:SF22">
    <property type="entry name" value="ECA1 GAMETOGENESIS RELATED FAMILY"/>
    <property type="match status" value="1"/>
</dbReference>
<dbReference type="PANTHER" id="PTHR31951">
    <property type="entry name" value="BIFUNCTIONAL INHIBITOR/LIPID-TRANSFER PROTEIN/SEED STORAGE 2S ALBUMIN SUPERFAMILY PROTEIN-RELATED"/>
    <property type="match status" value="1"/>
</dbReference>
<dbReference type="OMA" id="GRECHEA"/>
<dbReference type="Proteomes" id="UP000032304">
    <property type="component" value="Chromosome 9"/>
</dbReference>
<evidence type="ECO:0000313" key="4">
    <source>
        <dbReference type="EMBL" id="KJB60368.1"/>
    </source>
</evidence>
<sequence>MASLNVYSALLVLFLTCGAAMATKENDQIIKENNCETKMGLPCVLEAFTCIFETGSISNKCCGELVGLGKVCHSALVKRTLENPLFKDLSPATIIAKSIQTWNNCLALVDSPSPSAEGYMIA</sequence>
<keyword evidence="5" id="KW-1185">Reference proteome</keyword>
<proteinExistence type="predicted"/>
<evidence type="ECO:0000259" key="3">
    <source>
        <dbReference type="Pfam" id="PF05617"/>
    </source>
</evidence>
<dbReference type="Pfam" id="PF05617">
    <property type="entry name" value="Prolamin_like"/>
    <property type="match status" value="1"/>
</dbReference>